<dbReference type="PANTHER" id="PTHR43283">
    <property type="entry name" value="BETA-LACTAMASE-RELATED"/>
    <property type="match status" value="1"/>
</dbReference>
<keyword evidence="3" id="KW-1185">Reference proteome</keyword>
<dbReference type="PANTHER" id="PTHR43283:SF7">
    <property type="entry name" value="BETA-LACTAMASE-RELATED DOMAIN-CONTAINING PROTEIN"/>
    <property type="match status" value="1"/>
</dbReference>
<evidence type="ECO:0000259" key="1">
    <source>
        <dbReference type="Pfam" id="PF00144"/>
    </source>
</evidence>
<organism evidence="2 3">
    <name type="scientific">Isobaculum melis</name>
    <dbReference type="NCBI Taxonomy" id="142588"/>
    <lineage>
        <taxon>Bacteria</taxon>
        <taxon>Bacillati</taxon>
        <taxon>Bacillota</taxon>
        <taxon>Bacilli</taxon>
        <taxon>Lactobacillales</taxon>
        <taxon>Carnobacteriaceae</taxon>
        <taxon>Isobaculum</taxon>
    </lineage>
</organism>
<dbReference type="InterPro" id="IPR001466">
    <property type="entry name" value="Beta-lactam-related"/>
</dbReference>
<dbReference type="InterPro" id="IPR012338">
    <property type="entry name" value="Beta-lactam/transpept-like"/>
</dbReference>
<protein>
    <submittedName>
        <fullName evidence="2">CubicO group peptidase, beta-lactamase class C family</fullName>
    </submittedName>
</protein>
<evidence type="ECO:0000313" key="2">
    <source>
        <dbReference type="EMBL" id="SER63830.1"/>
    </source>
</evidence>
<evidence type="ECO:0000313" key="3">
    <source>
        <dbReference type="Proteomes" id="UP000198948"/>
    </source>
</evidence>
<dbReference type="EMBL" id="FOHA01000002">
    <property type="protein sequence ID" value="SER63830.1"/>
    <property type="molecule type" value="Genomic_DNA"/>
</dbReference>
<sequence>MKKVTPEQIGMSSEELSKLEGVINTEYRNLTGIVIARKGQLAYEHYLNGVTAKAPQKVASVTKSVISALIGIAIDQGLIESVDQKVLAFFPEYIVHPAEIQKKAVTIKHLLTMTAPYAFRNYHEPFERLCRQPDWGKFTLDLLGKNGQIGAFKYATSGAHLLSIILTKATGKSAREFANEFLFKPIGMREIPDYKMTGFGYEELFGEKVRGWVKDPQGHTTGGWGLTTTAQDMARFGMLYLNQGKWEGKQIISKEWVQDSIKMTPHHYGYLWWLEAEPFETFAALGDGGNMIYCVPKEELVVAITSDFIRQPKDRIALVKDYILPAILTE</sequence>
<dbReference type="STRING" id="142588.SAMN04488559_102279"/>
<gene>
    <name evidence="2" type="ORF">SAMN04488559_102279</name>
</gene>
<dbReference type="InterPro" id="IPR050789">
    <property type="entry name" value="Diverse_Enzym_Activities"/>
</dbReference>
<reference evidence="2 3" key="1">
    <citation type="submission" date="2016-10" db="EMBL/GenBank/DDBJ databases">
        <authorList>
            <person name="de Groot N.N."/>
        </authorList>
    </citation>
    <scope>NUCLEOTIDE SEQUENCE [LARGE SCALE GENOMIC DNA]</scope>
    <source>
        <strain evidence="2 3">DSM 13760</strain>
    </source>
</reference>
<feature type="domain" description="Beta-lactamase-related" evidence="1">
    <location>
        <begin position="33"/>
        <end position="306"/>
    </location>
</feature>
<dbReference type="Proteomes" id="UP000198948">
    <property type="component" value="Unassembled WGS sequence"/>
</dbReference>
<dbReference type="RefSeq" id="WP_092650235.1">
    <property type="nucleotide sequence ID" value="NZ_FOHA01000002.1"/>
</dbReference>
<dbReference type="Gene3D" id="3.40.710.10">
    <property type="entry name" value="DD-peptidase/beta-lactamase superfamily"/>
    <property type="match status" value="1"/>
</dbReference>
<dbReference type="AlphaFoldDB" id="A0A1H9QTS7"/>
<name>A0A1H9QTS7_9LACT</name>
<dbReference type="SUPFAM" id="SSF56601">
    <property type="entry name" value="beta-lactamase/transpeptidase-like"/>
    <property type="match status" value="1"/>
</dbReference>
<dbReference type="OrthoDB" id="9773047at2"/>
<dbReference type="Pfam" id="PF00144">
    <property type="entry name" value="Beta-lactamase"/>
    <property type="match status" value="1"/>
</dbReference>
<accession>A0A1H9QTS7</accession>
<proteinExistence type="predicted"/>